<sequence>MGYFQRRPYYSRRRYHRPQFRYRRHYRRRYHPRRRRRHFRWRRWRRTEVLREHRPRKTKWITVTGWEIMGHVGSALSWEKRGDDFYLHVRRNIKNTIQVDHLSKMGITNDNKPQGNSTCDFKDFCGGYGEAQFTLAGLAQRSRACMARFSESLAGYDWIKFIGGSVTLPPSHEVNYLFRWDNHRGGNDKERQIENVWNHPANLLLFPMTVIVESIERTKCCKWKRIKFKPPPAFEGWWDKDVFSTFILGGYQWTTVDLDNPLGLAPYTNKVTTKTSQYKNEWFTKKGPCPEWIDRAKYNKGFNDSNTGQSSWLDWIWNNLSVDQTPKYSPFCPPVYPTANPQTLWFKYKFHFKVGGANLENRFEEYPIHEVNEPPQTCPQTCRSCIHPQDLDSDGLLTEGAFRRITEPDNRSRLLHKIRYHIRRYLRRKQREQQKRVSWGRKQIRYFRK</sequence>
<dbReference type="Pfam" id="PF02956">
    <property type="entry name" value="TT_ORF1"/>
    <property type="match status" value="1"/>
</dbReference>
<dbReference type="InterPro" id="IPR004219">
    <property type="entry name" value="TTvirus_Unk"/>
</dbReference>
<dbReference type="EMBL" id="MK012464">
    <property type="protein sequence ID" value="AYP28769.1"/>
    <property type="molecule type" value="Genomic_DNA"/>
</dbReference>
<comment type="subcellular location">
    <subcellularLocation>
        <location evidence="1 6">Virion</location>
    </subcellularLocation>
</comment>
<evidence type="ECO:0000313" key="7">
    <source>
        <dbReference type="EMBL" id="AYP28769.1"/>
    </source>
</evidence>
<reference evidence="7 8" key="1">
    <citation type="submission" date="2018-10" db="EMBL/GenBank/DDBJ databases">
        <title>Uncovering a Universe of Circular DNA Viruses in Animal Metagenomes.</title>
        <authorList>
            <person name="Tisza M."/>
            <person name="Buck C."/>
            <person name="Pastrana D."/>
            <person name="Welch N."/>
            <person name="Peretti A."/>
        </authorList>
    </citation>
    <scope>NUCLEOTIDE SEQUENCE [LARGE SCALE GENOMIC DNA]</scope>
    <source>
        <strain evidence="7">Ctbd010</strain>
    </source>
</reference>
<dbReference type="KEGG" id="vg:80527587"/>
<protein>
    <recommendedName>
        <fullName evidence="6">Capsid protein</fullName>
    </recommendedName>
</protein>
<evidence type="ECO:0000256" key="6">
    <source>
        <dbReference type="RuleBase" id="RU361230"/>
    </source>
</evidence>
<comment type="similarity">
    <text evidence="2 6">Belongs to the anelloviridae capsid protein family.</text>
</comment>
<keyword evidence="8" id="KW-1185">Reference proteome</keyword>
<comment type="function">
    <text evidence="6">Self-assembles to form an icosahedral capsid.</text>
</comment>
<proteinExistence type="inferred from homology"/>
<evidence type="ECO:0000256" key="3">
    <source>
        <dbReference type="ARBA" id="ARBA00022431"/>
    </source>
</evidence>
<evidence type="ECO:0000256" key="1">
    <source>
        <dbReference type="ARBA" id="ARBA00004328"/>
    </source>
</evidence>
<name>A0A3G2YSY1_9VIRU</name>
<keyword evidence="5 6" id="KW-0946">Virion</keyword>
<dbReference type="GeneID" id="80527587"/>
<dbReference type="GO" id="GO:0039615">
    <property type="term" value="C:T=1 icosahedral viral capsid"/>
    <property type="evidence" value="ECO:0007669"/>
    <property type="project" value="UniProtKB-UniRule"/>
</dbReference>
<keyword evidence="4 6" id="KW-0167">Capsid protein</keyword>
<evidence type="ECO:0000256" key="5">
    <source>
        <dbReference type="ARBA" id="ARBA00022844"/>
    </source>
</evidence>
<organism evidence="7 8">
    <name type="scientific">Anelloviridae sp</name>
    <dbReference type="NCBI Taxonomy" id="2055263"/>
    <lineage>
        <taxon>Viruses</taxon>
        <taxon>Monodnaviria</taxon>
        <taxon>Shotokuvirae</taxon>
        <taxon>Commensaviricota</taxon>
        <taxon>Cardeaviricetes</taxon>
        <taxon>Sanitavirales</taxon>
        <taxon>Anelloviridae</taxon>
    </lineage>
</organism>
<evidence type="ECO:0000313" key="8">
    <source>
        <dbReference type="Proteomes" id="UP000289462"/>
    </source>
</evidence>
<dbReference type="Proteomes" id="UP000289462">
    <property type="component" value="Segment"/>
</dbReference>
<keyword evidence="3 6" id="KW-1140">T=1 icosahedral capsid protein</keyword>
<dbReference type="RefSeq" id="YP_010790260.1">
    <property type="nucleotide sequence ID" value="NC_075386.1"/>
</dbReference>
<evidence type="ECO:0000256" key="2">
    <source>
        <dbReference type="ARBA" id="ARBA00006131"/>
    </source>
</evidence>
<accession>A0A3G2YSY1</accession>
<evidence type="ECO:0000256" key="4">
    <source>
        <dbReference type="ARBA" id="ARBA00022561"/>
    </source>
</evidence>